<accession>A0AAW0U046</accession>
<dbReference type="Gene3D" id="1.10.10.60">
    <property type="entry name" value="Homeodomain-like"/>
    <property type="match status" value="2"/>
</dbReference>
<keyword evidence="7" id="KW-1185">Reference proteome</keyword>
<evidence type="ECO:0000259" key="5">
    <source>
        <dbReference type="PROSITE" id="PS51253"/>
    </source>
</evidence>
<feature type="compositionally biased region" description="Polar residues" evidence="4">
    <location>
        <begin position="1"/>
        <end position="27"/>
    </location>
</feature>
<dbReference type="PANTHER" id="PTHR19303:SF73">
    <property type="entry name" value="PROTEIN PDC2"/>
    <property type="match status" value="1"/>
</dbReference>
<dbReference type="InterPro" id="IPR009057">
    <property type="entry name" value="Homeodomain-like_sf"/>
</dbReference>
<sequence>MKTIMNIATSMSTQQTPVSSASSQPADTKSLCFPLSSTDNESRDIQESTITSEGKNNEKNHSEEGNETRKSIVIKEEWIQPPPHLLELQTPTPAVLTKRRRTVLSIADKADLIRRMHEGESQKQLALEYGIGTSTVSDLKKHEVEILRHVEANGELVARNRRKLESGAKADVEEAVLDWLLKEVSRGREVSGSEVMARARQEHLRLRGTTEFRASTGWLERFKRRYNIRAFKPGQESSWQRTVPRSIFGEKGTRGRRRGRPSHTMPTKVRPRDVLEQVFEGSSSLLKSEVESPEEGEYLEYKGDEELFTDNETTTFQPVVRLEEGHFTFNIPPVEEIPSASEAASLLSKALVWAAAQQDTTPQELFVMKELQTKAAMRSIGKSPH</sequence>
<dbReference type="GO" id="GO:0003677">
    <property type="term" value="F:DNA binding"/>
    <property type="evidence" value="ECO:0007669"/>
    <property type="project" value="UniProtKB-KW"/>
</dbReference>
<comment type="subcellular location">
    <subcellularLocation>
        <location evidence="1">Nucleus</location>
    </subcellularLocation>
</comment>
<gene>
    <name evidence="6" type="ORF">O3P69_013155</name>
</gene>
<dbReference type="Proteomes" id="UP001487740">
    <property type="component" value="Unassembled WGS sequence"/>
</dbReference>
<evidence type="ECO:0000256" key="1">
    <source>
        <dbReference type="ARBA" id="ARBA00004123"/>
    </source>
</evidence>
<feature type="region of interest" description="Disordered" evidence="4">
    <location>
        <begin position="1"/>
        <end position="68"/>
    </location>
</feature>
<feature type="compositionally biased region" description="Basic and acidic residues" evidence="4">
    <location>
        <begin position="55"/>
        <end position="68"/>
    </location>
</feature>
<evidence type="ECO:0000256" key="4">
    <source>
        <dbReference type="SAM" id="MobiDB-lite"/>
    </source>
</evidence>
<evidence type="ECO:0000313" key="7">
    <source>
        <dbReference type="Proteomes" id="UP001487740"/>
    </source>
</evidence>
<dbReference type="GO" id="GO:0005634">
    <property type="term" value="C:nucleus"/>
    <property type="evidence" value="ECO:0007669"/>
    <property type="project" value="UniProtKB-SubCell"/>
</dbReference>
<dbReference type="SMART" id="SM00674">
    <property type="entry name" value="CENPB"/>
    <property type="match status" value="1"/>
</dbReference>
<dbReference type="InterPro" id="IPR007889">
    <property type="entry name" value="HTH_Psq"/>
</dbReference>
<dbReference type="PANTHER" id="PTHR19303">
    <property type="entry name" value="TRANSPOSON"/>
    <property type="match status" value="1"/>
</dbReference>
<feature type="domain" description="HTH CENPB-type" evidence="5">
    <location>
        <begin position="160"/>
        <end position="232"/>
    </location>
</feature>
<dbReference type="PROSITE" id="PS51253">
    <property type="entry name" value="HTH_CENPB"/>
    <property type="match status" value="1"/>
</dbReference>
<protein>
    <recommendedName>
        <fullName evidence="5">HTH CENPB-type domain-containing protein</fullName>
    </recommendedName>
</protein>
<keyword evidence="3" id="KW-0539">Nucleus</keyword>
<reference evidence="6 7" key="1">
    <citation type="submission" date="2023-03" db="EMBL/GenBank/DDBJ databases">
        <title>High-quality genome of Scylla paramamosain provides insights in environmental adaptation.</title>
        <authorList>
            <person name="Zhang L."/>
        </authorList>
    </citation>
    <scope>NUCLEOTIDE SEQUENCE [LARGE SCALE GENOMIC DNA]</scope>
    <source>
        <strain evidence="6">LZ_2023a</strain>
        <tissue evidence="6">Muscle</tissue>
    </source>
</reference>
<dbReference type="AlphaFoldDB" id="A0AAW0U046"/>
<keyword evidence="2" id="KW-0238">DNA-binding</keyword>
<name>A0AAW0U046_SCYPA</name>
<evidence type="ECO:0000256" key="3">
    <source>
        <dbReference type="ARBA" id="ARBA00023242"/>
    </source>
</evidence>
<organism evidence="6 7">
    <name type="scientific">Scylla paramamosain</name>
    <name type="common">Mud crab</name>
    <dbReference type="NCBI Taxonomy" id="85552"/>
    <lineage>
        <taxon>Eukaryota</taxon>
        <taxon>Metazoa</taxon>
        <taxon>Ecdysozoa</taxon>
        <taxon>Arthropoda</taxon>
        <taxon>Crustacea</taxon>
        <taxon>Multicrustacea</taxon>
        <taxon>Malacostraca</taxon>
        <taxon>Eumalacostraca</taxon>
        <taxon>Eucarida</taxon>
        <taxon>Decapoda</taxon>
        <taxon>Pleocyemata</taxon>
        <taxon>Brachyura</taxon>
        <taxon>Eubrachyura</taxon>
        <taxon>Portunoidea</taxon>
        <taxon>Portunidae</taxon>
        <taxon>Portuninae</taxon>
        <taxon>Scylla</taxon>
    </lineage>
</organism>
<proteinExistence type="predicted"/>
<dbReference type="InterPro" id="IPR006600">
    <property type="entry name" value="HTH_CenpB_DNA-bd_dom"/>
</dbReference>
<evidence type="ECO:0000256" key="2">
    <source>
        <dbReference type="ARBA" id="ARBA00023125"/>
    </source>
</evidence>
<dbReference type="InterPro" id="IPR050863">
    <property type="entry name" value="CenT-Element_Derived"/>
</dbReference>
<dbReference type="Pfam" id="PF04218">
    <property type="entry name" value="CENP-B_N"/>
    <property type="match status" value="1"/>
</dbReference>
<dbReference type="Pfam" id="PF03221">
    <property type="entry name" value="HTH_Tnp_Tc5"/>
    <property type="match status" value="1"/>
</dbReference>
<dbReference type="EMBL" id="JARAKH010000021">
    <property type="protein sequence ID" value="KAK8392934.1"/>
    <property type="molecule type" value="Genomic_DNA"/>
</dbReference>
<comment type="caution">
    <text evidence="6">The sequence shown here is derived from an EMBL/GenBank/DDBJ whole genome shotgun (WGS) entry which is preliminary data.</text>
</comment>
<dbReference type="SUPFAM" id="SSF46689">
    <property type="entry name" value="Homeodomain-like"/>
    <property type="match status" value="2"/>
</dbReference>
<evidence type="ECO:0000313" key="6">
    <source>
        <dbReference type="EMBL" id="KAK8392934.1"/>
    </source>
</evidence>